<keyword evidence="19" id="KW-1185">Reference proteome</keyword>
<dbReference type="Proteomes" id="UP000050865">
    <property type="component" value="Unassembled WGS sequence"/>
</dbReference>
<evidence type="ECO:0000256" key="3">
    <source>
        <dbReference type="ARBA" id="ARBA00011245"/>
    </source>
</evidence>
<dbReference type="PROSITE" id="PS51068">
    <property type="entry name" value="FPG_CAT"/>
    <property type="match status" value="1"/>
</dbReference>
<evidence type="ECO:0000256" key="15">
    <source>
        <dbReference type="HAMAP-Rule" id="MF_00103"/>
    </source>
</evidence>
<accession>A0A0R2F910</accession>
<dbReference type="EMBL" id="AYZJ01000022">
    <property type="protein sequence ID" value="KRN24848.1"/>
    <property type="molecule type" value="Genomic_DNA"/>
</dbReference>
<gene>
    <name evidence="15" type="primary">mutM</name>
    <name evidence="15" type="synonym">fpg</name>
    <name evidence="18" type="ORF">FC75_GL001221</name>
</gene>
<comment type="subunit">
    <text evidence="3 15">Monomer.</text>
</comment>
<keyword evidence="13 15" id="KW-0326">Glycosidase</keyword>
<dbReference type="Gene3D" id="1.10.8.50">
    <property type="match status" value="1"/>
</dbReference>
<feature type="binding site" evidence="15">
    <location>
        <position position="156"/>
    </location>
    <ligand>
        <name>DNA</name>
        <dbReference type="ChEBI" id="CHEBI:16991"/>
    </ligand>
</feature>
<dbReference type="STRING" id="1423730.FC75_GL001221"/>
<keyword evidence="5 15" id="KW-0227">DNA damage</keyword>
<comment type="function">
    <text evidence="15">Involved in base excision repair of DNA damaged by oxidation or by mutagenic agents. Acts as DNA glycosylase that recognizes and removes damaged bases. Has a preference for oxidized purines, such as 7,8-dihydro-8-oxoguanine (8-oxoG). Has AP (apurinic/apyrimidinic) lyase activity and introduces nicks in the DNA strand. Cleaves the DNA backbone by beta-delta elimination to generate a single-strand break at the site of the removed base with both 3'- and 5'-phosphates.</text>
</comment>
<evidence type="ECO:0000313" key="19">
    <source>
        <dbReference type="Proteomes" id="UP000050865"/>
    </source>
</evidence>
<keyword evidence="7 15" id="KW-0378">Hydrolase</keyword>
<comment type="similarity">
    <text evidence="2 15">Belongs to the FPG family.</text>
</comment>
<evidence type="ECO:0000256" key="14">
    <source>
        <dbReference type="ARBA" id="ARBA00044632"/>
    </source>
</evidence>
<dbReference type="SMART" id="SM01232">
    <property type="entry name" value="H2TH"/>
    <property type="match status" value="1"/>
</dbReference>
<comment type="cofactor">
    <cofactor evidence="15">
        <name>Zn(2+)</name>
        <dbReference type="ChEBI" id="CHEBI:29105"/>
    </cofactor>
    <text evidence="15">Binds 1 zinc ion per subunit.</text>
</comment>
<keyword evidence="12 15" id="KW-0511">Multifunctional enzyme</keyword>
<keyword evidence="10 15" id="KW-0234">DNA repair</keyword>
<dbReference type="InterPro" id="IPR020629">
    <property type="entry name" value="FPG_Glyclase"/>
</dbReference>
<evidence type="ECO:0000256" key="7">
    <source>
        <dbReference type="ARBA" id="ARBA00022801"/>
    </source>
</evidence>
<evidence type="ECO:0000256" key="13">
    <source>
        <dbReference type="ARBA" id="ARBA00023295"/>
    </source>
</evidence>
<dbReference type="SUPFAM" id="SSF81624">
    <property type="entry name" value="N-terminal domain of MutM-like DNA repair proteins"/>
    <property type="match status" value="1"/>
</dbReference>
<dbReference type="InterPro" id="IPR012319">
    <property type="entry name" value="FPG_cat"/>
</dbReference>
<evidence type="ECO:0000256" key="11">
    <source>
        <dbReference type="ARBA" id="ARBA00023239"/>
    </source>
</evidence>
<dbReference type="InterPro" id="IPR035937">
    <property type="entry name" value="FPG_N"/>
</dbReference>
<proteinExistence type="inferred from homology"/>
<feature type="active site" description="Proton donor; for delta-elimination activity" evidence="15">
    <location>
        <position position="265"/>
    </location>
</feature>
<feature type="active site" description="Proton donor; for beta-elimination activity" evidence="15">
    <location>
        <position position="58"/>
    </location>
</feature>
<keyword evidence="8 15" id="KW-0862">Zinc</keyword>
<dbReference type="Gene3D" id="3.20.190.10">
    <property type="entry name" value="MutM-like, N-terminal"/>
    <property type="match status" value="1"/>
</dbReference>
<keyword evidence="6 15" id="KW-0863">Zinc-finger</keyword>
<dbReference type="GO" id="GO:0008270">
    <property type="term" value="F:zinc ion binding"/>
    <property type="evidence" value="ECO:0007669"/>
    <property type="project" value="UniProtKB-UniRule"/>
</dbReference>
<dbReference type="Pfam" id="PF06831">
    <property type="entry name" value="H2TH"/>
    <property type="match status" value="1"/>
</dbReference>
<dbReference type="PROSITE" id="PS51066">
    <property type="entry name" value="ZF_FPG_2"/>
    <property type="match status" value="1"/>
</dbReference>
<evidence type="ECO:0000256" key="9">
    <source>
        <dbReference type="ARBA" id="ARBA00023125"/>
    </source>
</evidence>
<evidence type="ECO:0000256" key="8">
    <source>
        <dbReference type="ARBA" id="ARBA00022833"/>
    </source>
</evidence>
<comment type="catalytic activity">
    <reaction evidence="14 15">
        <text>2'-deoxyribonucleotide-(2'-deoxyribose 5'-phosphate)-2'-deoxyribonucleotide-DNA = a 3'-end 2'-deoxyribonucleotide-(2,3-dehydro-2,3-deoxyribose 5'-phosphate)-DNA + a 5'-end 5'-phospho-2'-deoxyribonucleoside-DNA + H(+)</text>
        <dbReference type="Rhea" id="RHEA:66592"/>
        <dbReference type="Rhea" id="RHEA-COMP:13180"/>
        <dbReference type="Rhea" id="RHEA-COMP:16897"/>
        <dbReference type="Rhea" id="RHEA-COMP:17067"/>
        <dbReference type="ChEBI" id="CHEBI:15378"/>
        <dbReference type="ChEBI" id="CHEBI:136412"/>
        <dbReference type="ChEBI" id="CHEBI:157695"/>
        <dbReference type="ChEBI" id="CHEBI:167181"/>
        <dbReference type="EC" id="4.2.99.18"/>
    </reaction>
</comment>
<dbReference type="EC" id="3.2.2.23" evidence="15"/>
<dbReference type="GO" id="GO:0003684">
    <property type="term" value="F:damaged DNA binding"/>
    <property type="evidence" value="ECO:0007669"/>
    <property type="project" value="InterPro"/>
</dbReference>
<keyword evidence="9 15" id="KW-0238">DNA-binding</keyword>
<dbReference type="GO" id="GO:0006284">
    <property type="term" value="P:base-excision repair"/>
    <property type="evidence" value="ECO:0007669"/>
    <property type="project" value="InterPro"/>
</dbReference>
<dbReference type="AlphaFoldDB" id="A0A0R2F910"/>
<dbReference type="InterPro" id="IPR015886">
    <property type="entry name" value="H2TH_FPG"/>
</dbReference>
<dbReference type="SUPFAM" id="SSF57716">
    <property type="entry name" value="Glucocorticoid receptor-like (DNA-binding domain)"/>
    <property type="match status" value="1"/>
</dbReference>
<dbReference type="GO" id="GO:0003690">
    <property type="term" value="F:double-stranded DNA binding"/>
    <property type="evidence" value="ECO:0007669"/>
    <property type="project" value="UniProtKB-ARBA"/>
</dbReference>
<organism evidence="18 19">
    <name type="scientific">Lacticaseibacillus camelliae DSM 22697 = JCM 13995</name>
    <dbReference type="NCBI Taxonomy" id="1423730"/>
    <lineage>
        <taxon>Bacteria</taxon>
        <taxon>Bacillati</taxon>
        <taxon>Bacillota</taxon>
        <taxon>Bacilli</taxon>
        <taxon>Lactobacillales</taxon>
        <taxon>Lactobacillaceae</taxon>
        <taxon>Lacticaseibacillus</taxon>
    </lineage>
</organism>
<feature type="active site" description="Proton donor" evidence="15">
    <location>
        <position position="3"/>
    </location>
</feature>
<feature type="binding site" evidence="15">
    <location>
        <position position="112"/>
    </location>
    <ligand>
        <name>DNA</name>
        <dbReference type="ChEBI" id="CHEBI:16991"/>
    </ligand>
</feature>
<dbReference type="InterPro" id="IPR000214">
    <property type="entry name" value="Znf_DNA_glyclase/AP_lyase"/>
</dbReference>
<dbReference type="GO" id="GO:0140078">
    <property type="term" value="F:class I DNA-(apurinic or apyrimidinic site) endonuclease activity"/>
    <property type="evidence" value="ECO:0007669"/>
    <property type="project" value="UniProtKB-EC"/>
</dbReference>
<keyword evidence="11 15" id="KW-0456">Lyase</keyword>
<dbReference type="InterPro" id="IPR010979">
    <property type="entry name" value="Ribosomal_uS13-like_H2TH"/>
</dbReference>
<dbReference type="RefSeq" id="WP_054666337.1">
    <property type="nucleotide sequence ID" value="NZ_AYZJ01000022.1"/>
</dbReference>
<sequence length="282" mass="31767">MPELPEVENVRLGLTNLIVGKTVQKVTTDWEKILIGGVLHFNQQLKGATITRIDRRGKYLLIRFDNGLTLVSHLRMEGKYQLALRQDDPAPRFWHVGIAFTDGSQLRYLDMRKFGRMQLVQTGTEEIVVPGLAKMGPEPTPATFDAEAFYQTIHKRKAPIKSVILDQSVVAGVGNIYADESLWLSRLHPAQPASTITKKEARLLHDNIIAELQKAIRLGGTSVHSFVDATGQRGAMQDQLHVYDREGTPCDRCKTTIVKIKVGQRGTHFCPHCQKLRKRKVR</sequence>
<dbReference type="NCBIfam" id="NF002211">
    <property type="entry name" value="PRK01103.1"/>
    <property type="match status" value="1"/>
</dbReference>
<keyword evidence="4 15" id="KW-0479">Metal-binding</keyword>
<dbReference type="SMART" id="SM00898">
    <property type="entry name" value="Fapy_DNA_glyco"/>
    <property type="match status" value="1"/>
</dbReference>
<protein>
    <recommendedName>
        <fullName evidence="15">Formamidopyrimidine-DNA glycosylase</fullName>
        <shortName evidence="15">Fapy-DNA glycosylase</shortName>
        <ecNumber evidence="15">3.2.2.23</ecNumber>
    </recommendedName>
    <alternativeName>
        <fullName evidence="15">DNA-(apurinic or apyrimidinic site) lyase MutM</fullName>
        <shortName evidence="15">AP lyase MutM</shortName>
        <ecNumber evidence="15">4.2.99.18</ecNumber>
    </alternativeName>
</protein>
<dbReference type="GO" id="GO:0034039">
    <property type="term" value="F:8-oxo-7,8-dihydroguanine DNA N-glycosylase activity"/>
    <property type="evidence" value="ECO:0007669"/>
    <property type="project" value="TreeGrafter"/>
</dbReference>
<dbReference type="NCBIfam" id="TIGR00577">
    <property type="entry name" value="fpg"/>
    <property type="match status" value="1"/>
</dbReference>
<dbReference type="Pfam" id="PF01149">
    <property type="entry name" value="Fapy_DNA_glyco"/>
    <property type="match status" value="1"/>
</dbReference>
<evidence type="ECO:0000259" key="17">
    <source>
        <dbReference type="PROSITE" id="PS51068"/>
    </source>
</evidence>
<evidence type="ECO:0000256" key="4">
    <source>
        <dbReference type="ARBA" id="ARBA00022723"/>
    </source>
</evidence>
<reference evidence="18 19" key="1">
    <citation type="journal article" date="2015" name="Genome Announc.">
        <title>Expanding the biotechnology potential of lactobacilli through comparative genomics of 213 strains and associated genera.</title>
        <authorList>
            <person name="Sun Z."/>
            <person name="Harris H.M."/>
            <person name="McCann A."/>
            <person name="Guo C."/>
            <person name="Argimon S."/>
            <person name="Zhang W."/>
            <person name="Yang X."/>
            <person name="Jeffery I.B."/>
            <person name="Cooney J.C."/>
            <person name="Kagawa T.F."/>
            <person name="Liu W."/>
            <person name="Song Y."/>
            <person name="Salvetti E."/>
            <person name="Wrobel A."/>
            <person name="Rasinkangas P."/>
            <person name="Parkhill J."/>
            <person name="Rea M.C."/>
            <person name="O'Sullivan O."/>
            <person name="Ritari J."/>
            <person name="Douillard F.P."/>
            <person name="Paul Ross R."/>
            <person name="Yang R."/>
            <person name="Briner A.E."/>
            <person name="Felis G.E."/>
            <person name="de Vos W.M."/>
            <person name="Barrangou R."/>
            <person name="Klaenhammer T.R."/>
            <person name="Caufield P.W."/>
            <person name="Cui Y."/>
            <person name="Zhang H."/>
            <person name="O'Toole P.W."/>
        </authorList>
    </citation>
    <scope>NUCLEOTIDE SEQUENCE [LARGE SCALE GENOMIC DNA]</scope>
    <source>
        <strain evidence="18 19">DSM 22697</strain>
    </source>
</reference>
<dbReference type="EC" id="4.2.99.18" evidence="15"/>
<dbReference type="PANTHER" id="PTHR22993:SF9">
    <property type="entry name" value="FORMAMIDOPYRIMIDINE-DNA GLYCOSYLASE"/>
    <property type="match status" value="1"/>
</dbReference>
<dbReference type="PANTHER" id="PTHR22993">
    <property type="entry name" value="FORMAMIDOPYRIMIDINE-DNA GLYCOSYLASE"/>
    <property type="match status" value="1"/>
</dbReference>
<dbReference type="PROSITE" id="PS01242">
    <property type="entry name" value="ZF_FPG_1"/>
    <property type="match status" value="1"/>
</dbReference>
<evidence type="ECO:0000259" key="16">
    <source>
        <dbReference type="PROSITE" id="PS51066"/>
    </source>
</evidence>
<dbReference type="InterPro" id="IPR010663">
    <property type="entry name" value="Znf_FPG/IleRS"/>
</dbReference>
<feature type="domain" description="Formamidopyrimidine-DNA glycosylase catalytic" evidence="17">
    <location>
        <begin position="2"/>
        <end position="115"/>
    </location>
</feature>
<comment type="caution">
    <text evidence="15">Lacks conserved residue(s) required for the propagation of feature annotation.</text>
</comment>
<evidence type="ECO:0000256" key="1">
    <source>
        <dbReference type="ARBA" id="ARBA00001668"/>
    </source>
</evidence>
<dbReference type="CDD" id="cd08966">
    <property type="entry name" value="EcFpg-like_N"/>
    <property type="match status" value="1"/>
</dbReference>
<feature type="active site" description="Schiff-base intermediate with DNA" evidence="15">
    <location>
        <position position="2"/>
    </location>
</feature>
<dbReference type="SUPFAM" id="SSF46946">
    <property type="entry name" value="S13-like H2TH domain"/>
    <property type="match status" value="1"/>
</dbReference>
<dbReference type="InterPro" id="IPR015887">
    <property type="entry name" value="DNA_glyclase_Znf_dom_DNA_BS"/>
</dbReference>
<evidence type="ECO:0000256" key="6">
    <source>
        <dbReference type="ARBA" id="ARBA00022771"/>
    </source>
</evidence>
<evidence type="ECO:0000256" key="12">
    <source>
        <dbReference type="ARBA" id="ARBA00023268"/>
    </source>
</evidence>
<evidence type="ECO:0000256" key="10">
    <source>
        <dbReference type="ARBA" id="ARBA00023204"/>
    </source>
</evidence>
<dbReference type="FunFam" id="1.10.8.50:FF:000003">
    <property type="entry name" value="Formamidopyrimidine-DNA glycosylase"/>
    <property type="match status" value="1"/>
</dbReference>
<dbReference type="Pfam" id="PF06827">
    <property type="entry name" value="zf-FPG_IleRS"/>
    <property type="match status" value="1"/>
</dbReference>
<dbReference type="PATRIC" id="fig|1423730.4.peg.1276"/>
<evidence type="ECO:0000256" key="2">
    <source>
        <dbReference type="ARBA" id="ARBA00009409"/>
    </source>
</evidence>
<evidence type="ECO:0000256" key="5">
    <source>
        <dbReference type="ARBA" id="ARBA00022763"/>
    </source>
</evidence>
<comment type="caution">
    <text evidence="18">The sequence shown here is derived from an EMBL/GenBank/DDBJ whole genome shotgun (WGS) entry which is preliminary data.</text>
</comment>
<dbReference type="HAMAP" id="MF_00103">
    <property type="entry name" value="Fapy_DNA_glycosyl"/>
    <property type="match status" value="1"/>
</dbReference>
<name>A0A0R2F910_9LACO</name>
<evidence type="ECO:0000313" key="18">
    <source>
        <dbReference type="EMBL" id="KRN24848.1"/>
    </source>
</evidence>
<feature type="domain" description="FPG-type" evidence="16">
    <location>
        <begin position="241"/>
        <end position="275"/>
    </location>
</feature>
<comment type="catalytic activity">
    <reaction evidence="1 15">
        <text>Hydrolysis of DNA containing ring-opened 7-methylguanine residues, releasing 2,6-diamino-4-hydroxy-5-(N-methyl)formamidopyrimidine.</text>
        <dbReference type="EC" id="3.2.2.23"/>
    </reaction>
</comment>
<dbReference type="OrthoDB" id="9800855at2"/>